<dbReference type="EMBL" id="CABWLC010000012">
    <property type="protein sequence ID" value="VXA85434.1"/>
    <property type="molecule type" value="Genomic_DNA"/>
</dbReference>
<gene>
    <name evidence="1" type="ORF">AERO8C_20484</name>
</gene>
<organism evidence="1 2">
    <name type="scientific">Aeromonas veronii</name>
    <dbReference type="NCBI Taxonomy" id="654"/>
    <lineage>
        <taxon>Bacteria</taxon>
        <taxon>Pseudomonadati</taxon>
        <taxon>Pseudomonadota</taxon>
        <taxon>Gammaproteobacteria</taxon>
        <taxon>Aeromonadales</taxon>
        <taxon>Aeromonadaceae</taxon>
        <taxon>Aeromonas</taxon>
    </lineage>
</organism>
<evidence type="ECO:0000313" key="1">
    <source>
        <dbReference type="EMBL" id="VXA85434.1"/>
    </source>
</evidence>
<reference evidence="1 2" key="1">
    <citation type="submission" date="2019-10" db="EMBL/GenBank/DDBJ databases">
        <authorList>
            <person name="Karimi E."/>
        </authorList>
    </citation>
    <scope>NUCLEOTIDE SEQUENCE [LARGE SCALE GENOMIC DNA]</scope>
    <source>
        <strain evidence="1">Aeromonas sp. 8C</strain>
    </source>
</reference>
<accession>A0A653L3A1</accession>
<dbReference type="Proteomes" id="UP000439123">
    <property type="component" value="Unassembled WGS sequence"/>
</dbReference>
<sequence length="29" mass="3345">MNVACVEYVSSNEMLYDLIRTFVFNICLG</sequence>
<protein>
    <submittedName>
        <fullName evidence="1">Uncharacterized protein</fullName>
    </submittedName>
</protein>
<evidence type="ECO:0000313" key="2">
    <source>
        <dbReference type="Proteomes" id="UP000439123"/>
    </source>
</evidence>
<proteinExistence type="predicted"/>
<dbReference type="AlphaFoldDB" id="A0A653L3A1"/>
<name>A0A653L3A1_AERVE</name>